<comment type="catalytic activity">
    <reaction evidence="8">
        <text>alpha-D-mannose 1-phosphate + GTP + H(+) = GDP-alpha-D-mannose + diphosphate</text>
        <dbReference type="Rhea" id="RHEA:15229"/>
        <dbReference type="ChEBI" id="CHEBI:15378"/>
        <dbReference type="ChEBI" id="CHEBI:33019"/>
        <dbReference type="ChEBI" id="CHEBI:37565"/>
        <dbReference type="ChEBI" id="CHEBI:57527"/>
        <dbReference type="ChEBI" id="CHEBI:58409"/>
        <dbReference type="EC" id="2.7.7.13"/>
    </reaction>
</comment>
<evidence type="ECO:0000256" key="8">
    <source>
        <dbReference type="ARBA" id="ARBA00047343"/>
    </source>
</evidence>
<dbReference type="Pfam" id="PF00483">
    <property type="entry name" value="NTP_transferase"/>
    <property type="match status" value="1"/>
</dbReference>
<comment type="similarity">
    <text evidence="2 9">Belongs to the mannose-6-phosphate isomerase type 2 family.</text>
</comment>
<dbReference type="RefSeq" id="WP_343883849.1">
    <property type="nucleotide sequence ID" value="NZ_BAAAFO010000005.1"/>
</dbReference>
<evidence type="ECO:0000256" key="7">
    <source>
        <dbReference type="ARBA" id="ARBA00023134"/>
    </source>
</evidence>
<dbReference type="InterPro" id="IPR014710">
    <property type="entry name" value="RmlC-like_jellyroll"/>
</dbReference>
<reference evidence="14" key="1">
    <citation type="journal article" date="2019" name="Int. J. Syst. Evol. Microbiol.">
        <title>The Global Catalogue of Microorganisms (GCM) 10K type strain sequencing project: providing services to taxonomists for standard genome sequencing and annotation.</title>
        <authorList>
            <consortium name="The Broad Institute Genomics Platform"/>
            <consortium name="The Broad Institute Genome Sequencing Center for Infectious Disease"/>
            <person name="Wu L."/>
            <person name="Ma J."/>
        </authorList>
    </citation>
    <scope>NUCLEOTIDE SEQUENCE [LARGE SCALE GENOMIC DNA]</scope>
    <source>
        <strain evidence="14">JCM 16242</strain>
    </source>
</reference>
<dbReference type="NCBIfam" id="TIGR01479">
    <property type="entry name" value="GMP_PMI"/>
    <property type="match status" value="1"/>
</dbReference>
<dbReference type="InterPro" id="IPR011051">
    <property type="entry name" value="RmlC_Cupin_sf"/>
</dbReference>
<keyword evidence="6" id="KW-0547">Nucleotide-binding</keyword>
<evidence type="ECO:0000256" key="9">
    <source>
        <dbReference type="RuleBase" id="RU004190"/>
    </source>
</evidence>
<dbReference type="CDD" id="cd02509">
    <property type="entry name" value="GDP-M1P_Guanylyltransferase"/>
    <property type="match status" value="1"/>
</dbReference>
<dbReference type="Pfam" id="PF01050">
    <property type="entry name" value="MannoseP_isomer"/>
    <property type="match status" value="1"/>
</dbReference>
<dbReference type="PANTHER" id="PTHR46390">
    <property type="entry name" value="MANNOSE-1-PHOSPHATE GUANYLYLTRANSFERASE"/>
    <property type="match status" value="1"/>
</dbReference>
<evidence type="ECO:0000313" key="14">
    <source>
        <dbReference type="Proteomes" id="UP001500657"/>
    </source>
</evidence>
<dbReference type="CDD" id="cd02213">
    <property type="entry name" value="cupin_PMI_typeII_C"/>
    <property type="match status" value="1"/>
</dbReference>
<dbReference type="SUPFAM" id="SSF53448">
    <property type="entry name" value="Nucleotide-diphospho-sugar transferases"/>
    <property type="match status" value="1"/>
</dbReference>
<keyword evidence="13" id="KW-0413">Isomerase</keyword>
<dbReference type="InterPro" id="IPR001538">
    <property type="entry name" value="Man6P_isomerase-2_C"/>
</dbReference>
<proteinExistence type="inferred from homology"/>
<dbReference type="InterPro" id="IPR054566">
    <property type="entry name" value="ManC/GMP-like_b-helix"/>
</dbReference>
<evidence type="ECO:0000256" key="3">
    <source>
        <dbReference type="ARBA" id="ARBA00012387"/>
    </source>
</evidence>
<name>A0ABP3EHZ7_9GAMM</name>
<evidence type="ECO:0000259" key="10">
    <source>
        <dbReference type="Pfam" id="PF00483"/>
    </source>
</evidence>
<dbReference type="InterPro" id="IPR029044">
    <property type="entry name" value="Nucleotide-diphossugar_trans"/>
</dbReference>
<protein>
    <recommendedName>
        <fullName evidence="3">mannose-1-phosphate guanylyltransferase</fullName>
        <ecNumber evidence="3">2.7.7.13</ecNumber>
    </recommendedName>
</protein>
<dbReference type="InterPro" id="IPR006375">
    <property type="entry name" value="Man1P_GuaTrfase/Man6P_Isoase"/>
</dbReference>
<evidence type="ECO:0000256" key="4">
    <source>
        <dbReference type="ARBA" id="ARBA00022679"/>
    </source>
</evidence>
<dbReference type="InterPro" id="IPR049577">
    <property type="entry name" value="GMPP_N"/>
</dbReference>
<dbReference type="SUPFAM" id="SSF51182">
    <property type="entry name" value="RmlC-like cupins"/>
    <property type="match status" value="1"/>
</dbReference>
<evidence type="ECO:0000313" key="13">
    <source>
        <dbReference type="EMBL" id="GAA0263951.1"/>
    </source>
</evidence>
<evidence type="ECO:0000256" key="1">
    <source>
        <dbReference type="ARBA" id="ARBA00004823"/>
    </source>
</evidence>
<organism evidence="13 14">
    <name type="scientific">Rhodanobacter caeni</name>
    <dbReference type="NCBI Taxonomy" id="657654"/>
    <lineage>
        <taxon>Bacteria</taxon>
        <taxon>Pseudomonadati</taxon>
        <taxon>Pseudomonadota</taxon>
        <taxon>Gammaproteobacteria</taxon>
        <taxon>Lysobacterales</taxon>
        <taxon>Rhodanobacteraceae</taxon>
        <taxon>Rhodanobacter</taxon>
    </lineage>
</organism>
<dbReference type="Gene3D" id="2.60.120.10">
    <property type="entry name" value="Jelly Rolls"/>
    <property type="match status" value="1"/>
</dbReference>
<dbReference type="Proteomes" id="UP001500657">
    <property type="component" value="Unassembled WGS sequence"/>
</dbReference>
<keyword evidence="14" id="KW-1185">Reference proteome</keyword>
<keyword evidence="5 13" id="KW-0548">Nucleotidyltransferase</keyword>
<sequence length="469" mass="51295">MLIPLILSGGSGTRLWPVSRKNLPKQFLALAGQGTLFQQAIARTRQLPQVAAPIVVASDDHRFLAADQLLQAGIEGATIVLEPLARNTAPAIALGALQAIERDADAVLLVLPADHLIGDTAAFVAAVEKALPLARQGWLVTFGIRPDRPETGFGYIRHGDAVGDGYHVEQFVEKPDLATAHAYVANGGYDWNSGMFLFKAARYLEELETHAPAMLAAVREAHAKASADLDFVRIDREAFARVPDDSIDYAVMEKTRRAAVIPVSCAWSDIGSWSALWQTSAHDAQGNAREGDTLPINTRNSLLRSHDRHLLATLGVDDLIVVTTPDATLVAHRDAAQDVKKIVEQLKAAGRSEHSLHRVVHRPWGNYDSLEEGERFQVKRIVVKPGASLSLQKHHHRAEHWIVVSGTAEVTCDDKVFLLGENQSTYIPLGSKHRLRNPGKLPLELIEVQSGSYLGEDDIVRFDDVYGRA</sequence>
<dbReference type="InterPro" id="IPR005835">
    <property type="entry name" value="NTP_transferase_dom"/>
</dbReference>
<dbReference type="PANTHER" id="PTHR46390:SF1">
    <property type="entry name" value="MANNOSE-1-PHOSPHATE GUANYLYLTRANSFERASE"/>
    <property type="match status" value="1"/>
</dbReference>
<evidence type="ECO:0000256" key="6">
    <source>
        <dbReference type="ARBA" id="ARBA00022741"/>
    </source>
</evidence>
<keyword evidence="4" id="KW-0808">Transferase</keyword>
<feature type="domain" description="Mannose-6-phosphate isomerase type II C-terminal" evidence="11">
    <location>
        <begin position="350"/>
        <end position="464"/>
    </location>
</feature>
<dbReference type="EC" id="2.7.7.13" evidence="3"/>
<evidence type="ECO:0000259" key="12">
    <source>
        <dbReference type="Pfam" id="PF22640"/>
    </source>
</evidence>
<dbReference type="Pfam" id="PF22640">
    <property type="entry name" value="ManC_GMP_beta-helix"/>
    <property type="match status" value="1"/>
</dbReference>
<keyword evidence="7" id="KW-0342">GTP-binding</keyword>
<evidence type="ECO:0000256" key="5">
    <source>
        <dbReference type="ARBA" id="ARBA00022695"/>
    </source>
</evidence>
<gene>
    <name evidence="13" type="ORF">GCM10009126_32080</name>
</gene>
<dbReference type="Gene3D" id="3.90.550.10">
    <property type="entry name" value="Spore Coat Polysaccharide Biosynthesis Protein SpsA, Chain A"/>
    <property type="match status" value="1"/>
</dbReference>
<evidence type="ECO:0000256" key="2">
    <source>
        <dbReference type="ARBA" id="ARBA00006115"/>
    </source>
</evidence>
<dbReference type="EMBL" id="BAAAFO010000005">
    <property type="protein sequence ID" value="GAA0263951.1"/>
    <property type="molecule type" value="Genomic_DNA"/>
</dbReference>
<accession>A0ABP3EHZ7</accession>
<dbReference type="GO" id="GO:0016853">
    <property type="term" value="F:isomerase activity"/>
    <property type="evidence" value="ECO:0007669"/>
    <property type="project" value="UniProtKB-KW"/>
</dbReference>
<evidence type="ECO:0000259" key="11">
    <source>
        <dbReference type="Pfam" id="PF01050"/>
    </source>
</evidence>
<dbReference type="GO" id="GO:0016779">
    <property type="term" value="F:nucleotidyltransferase activity"/>
    <property type="evidence" value="ECO:0007669"/>
    <property type="project" value="UniProtKB-KW"/>
</dbReference>
<feature type="domain" description="MannoseP isomerase/GMP-like beta-helix" evidence="12">
    <location>
        <begin position="295"/>
        <end position="346"/>
    </location>
</feature>
<dbReference type="InterPro" id="IPR051161">
    <property type="entry name" value="Mannose-6P_isomerase_type2"/>
</dbReference>
<feature type="domain" description="Nucleotidyl transferase" evidence="10">
    <location>
        <begin position="4"/>
        <end position="285"/>
    </location>
</feature>
<comment type="caution">
    <text evidence="13">The sequence shown here is derived from an EMBL/GenBank/DDBJ whole genome shotgun (WGS) entry which is preliminary data.</text>
</comment>
<comment type="pathway">
    <text evidence="1">Nucleotide-sugar biosynthesis; GDP-alpha-D-mannose biosynthesis; GDP-alpha-D-mannose from alpha-D-mannose 1-phosphate (GTP route): step 1/1.</text>
</comment>